<dbReference type="Gene3D" id="3.30.70.1430">
    <property type="entry name" value="Multidrug efflux transporter AcrB pore domain"/>
    <property type="match status" value="2"/>
</dbReference>
<organism evidence="2 3">
    <name type="scientific">Candidatus Wallbacteria bacterium GWC2_49_35</name>
    <dbReference type="NCBI Taxonomy" id="1817813"/>
    <lineage>
        <taxon>Bacteria</taxon>
        <taxon>Candidatus Walliibacteriota</taxon>
    </lineage>
</organism>
<feature type="transmembrane region" description="Helical" evidence="1">
    <location>
        <begin position="332"/>
        <end position="351"/>
    </location>
</feature>
<feature type="transmembrane region" description="Helical" evidence="1">
    <location>
        <begin position="387"/>
        <end position="409"/>
    </location>
</feature>
<feature type="transmembrane region" description="Helical" evidence="1">
    <location>
        <begin position="430"/>
        <end position="450"/>
    </location>
</feature>
<feature type="transmembrane region" description="Helical" evidence="1">
    <location>
        <begin position="358"/>
        <end position="375"/>
    </location>
</feature>
<feature type="transmembrane region" description="Helical" evidence="1">
    <location>
        <begin position="462"/>
        <end position="485"/>
    </location>
</feature>
<dbReference type="Pfam" id="PF00873">
    <property type="entry name" value="ACR_tran"/>
    <property type="match status" value="1"/>
</dbReference>
<gene>
    <name evidence="2" type="ORF">A2008_06555</name>
</gene>
<accession>A0A1F7WS95</accession>
<name>A0A1F7WS95_9BACT</name>
<dbReference type="GO" id="GO:0042910">
    <property type="term" value="F:xenobiotic transmembrane transporter activity"/>
    <property type="evidence" value="ECO:0007669"/>
    <property type="project" value="TreeGrafter"/>
</dbReference>
<dbReference type="InterPro" id="IPR001036">
    <property type="entry name" value="Acrflvin-R"/>
</dbReference>
<keyword evidence="1" id="KW-1133">Transmembrane helix</keyword>
<dbReference type="SUPFAM" id="SSF82693">
    <property type="entry name" value="Multidrug efflux transporter AcrB pore domain, PN1, PN2, PC1 and PC2 subdomains"/>
    <property type="match status" value="3"/>
</dbReference>
<proteinExistence type="predicted"/>
<keyword evidence="1" id="KW-0812">Transmembrane</keyword>
<dbReference type="PANTHER" id="PTHR32063:SF0">
    <property type="entry name" value="SWARMING MOTILITY PROTEIN SWRC"/>
    <property type="match status" value="1"/>
</dbReference>
<dbReference type="Gene3D" id="3.30.2090.10">
    <property type="entry name" value="Multidrug efflux transporter AcrB TolC docking domain, DN and DC subdomains"/>
    <property type="match status" value="2"/>
</dbReference>
<feature type="transmembrane region" description="Helical" evidence="1">
    <location>
        <begin position="853"/>
        <end position="872"/>
    </location>
</feature>
<comment type="caution">
    <text evidence="2">The sequence shown here is derived from an EMBL/GenBank/DDBJ whole genome shotgun (WGS) entry which is preliminary data.</text>
</comment>
<evidence type="ECO:0000313" key="3">
    <source>
        <dbReference type="Proteomes" id="UP000178735"/>
    </source>
</evidence>
<dbReference type="SUPFAM" id="SSF82866">
    <property type="entry name" value="Multidrug efflux transporter AcrB transmembrane domain"/>
    <property type="match status" value="2"/>
</dbReference>
<dbReference type="GO" id="GO:0005886">
    <property type="term" value="C:plasma membrane"/>
    <property type="evidence" value="ECO:0007669"/>
    <property type="project" value="TreeGrafter"/>
</dbReference>
<feature type="transmembrane region" description="Helical" evidence="1">
    <location>
        <begin position="905"/>
        <end position="931"/>
    </location>
</feature>
<feature type="transmembrane region" description="Helical" evidence="1">
    <location>
        <begin position="12"/>
        <end position="32"/>
    </location>
</feature>
<reference evidence="2 3" key="1">
    <citation type="journal article" date="2016" name="Nat. Commun.">
        <title>Thousands of microbial genomes shed light on interconnected biogeochemical processes in an aquifer system.</title>
        <authorList>
            <person name="Anantharaman K."/>
            <person name="Brown C.T."/>
            <person name="Hug L.A."/>
            <person name="Sharon I."/>
            <person name="Castelle C.J."/>
            <person name="Probst A.J."/>
            <person name="Thomas B.C."/>
            <person name="Singh A."/>
            <person name="Wilkins M.J."/>
            <person name="Karaoz U."/>
            <person name="Brodie E.L."/>
            <person name="Williams K.H."/>
            <person name="Hubbard S.S."/>
            <person name="Banfield J.F."/>
        </authorList>
    </citation>
    <scope>NUCLEOTIDE SEQUENCE [LARGE SCALE GENOMIC DNA]</scope>
</reference>
<evidence type="ECO:0000313" key="2">
    <source>
        <dbReference type="EMBL" id="OGM05642.1"/>
    </source>
</evidence>
<dbReference type="SUPFAM" id="SSF82714">
    <property type="entry name" value="Multidrug efflux transporter AcrB TolC docking domain, DN and DC subdomains"/>
    <property type="match status" value="2"/>
</dbReference>
<dbReference type="PRINTS" id="PR00702">
    <property type="entry name" value="ACRIFLAVINRP"/>
</dbReference>
<dbReference type="Gene3D" id="3.30.70.1320">
    <property type="entry name" value="Multidrug efflux transporter AcrB pore domain like"/>
    <property type="match status" value="1"/>
</dbReference>
<dbReference type="AlphaFoldDB" id="A0A1F7WS95"/>
<dbReference type="EMBL" id="MGFH01000106">
    <property type="protein sequence ID" value="OGM05642.1"/>
    <property type="molecule type" value="Genomic_DNA"/>
</dbReference>
<evidence type="ECO:0008006" key="4">
    <source>
        <dbReference type="Google" id="ProtNLM"/>
    </source>
</evidence>
<sequence>MYLAEVSVSRPVFTTMVISALVVFGLICYTMIGVDLFPNVDFPFVTVTTILKGGSPETMELKVTDKIEEAVNTISGIKELRSVSLENISQVIIQFELEKNVDIVAQEVRDKVARVKGDLPLEAETPIVEKLDVGAKPIMAMVLSSDKDIKETTRYAKDVVKESLQKINGVGSVKIIGGLERQIRIWLHNEKMVRHDITVSEAARALQTENIEIPGGNLETGPRDIVVKVKGEVERVEDFKKVNVAIKNGYVVKLGDIATIEDGVEDQKNFARLNGSRAVAIQVSKQSGTNTVKVADAVKKAVDQLKSNLPAGMKMIIVSDQSKFIKISIEEVFFHLLFGGGLAIFIVFVFLRNIKTTLISAMAIPTSVISTFAFMKYMNFTFNNLTMLALSISIGMLIDDAIVVLENIYRHQAEEEKDMREAALHGTAEIGLAVLATTFSIVAVFVPVAFMKGMIGKFFFEFGMTVTFAVLISLFISFTLTPMLCSRFMRVHKEHGFIFNFLEKIYNLIDNAYIWILRKSLNMRLVVIILSALLLYSSLILAKNIKSEFKPAEDKDQFGVNIEMPTGSSIDFTQNAVKQIEEMLLSDKKYIKNVFTTIGADAQEKANAASIFVELIPKVERLQKNQTAFMKEYREKLKNFKGGIVSVEEVSDISIGGGRQSPFQLVLQGPDLEKLDGYFDKIIGQMKKQKGFVDIDTTYKTGKPELSVYIDRDRASQLFVPIASIASAVRTLVAGEKISKFKDGGNQYDVNLRLALNERNDLGSINNFYVRSLTGQAIDFRNLVTSKESFGPTQIDRLNRQRQITLYANLENIPLGDAISSVRKIAEDLKMPPEYTFRFAGFADIMKESFENIFFAMFLAVIIVYMILASQFESFVHPFTIMLSLPLSIVGALGGLLIAGEYLSIFSLIGIIMLMGLVTKNAILLIDYVITLRDRGASRFDALIKAGPTRLRPILMTTLAMIFGMLPIALANGPGSETRSPMAVCVIGGLITSTLLTLVVVPVVYTLLDDLIVFFGGKKEAAGK</sequence>
<feature type="transmembrane region" description="Helical" evidence="1">
    <location>
        <begin position="983"/>
        <end position="1008"/>
    </location>
</feature>
<protein>
    <recommendedName>
        <fullName evidence="4">SSD domain-containing protein</fullName>
    </recommendedName>
</protein>
<dbReference type="InterPro" id="IPR027463">
    <property type="entry name" value="AcrB_DN_DC_subdom"/>
</dbReference>
<feature type="transmembrane region" description="Helical" evidence="1">
    <location>
        <begin position="523"/>
        <end position="542"/>
    </location>
</feature>
<dbReference type="Gene3D" id="3.30.70.1440">
    <property type="entry name" value="Multidrug efflux transporter AcrB pore domain"/>
    <property type="match status" value="1"/>
</dbReference>
<dbReference type="Proteomes" id="UP000178735">
    <property type="component" value="Unassembled WGS sequence"/>
</dbReference>
<dbReference type="Gene3D" id="1.20.1640.10">
    <property type="entry name" value="Multidrug efflux transporter AcrB transmembrane domain"/>
    <property type="match status" value="2"/>
</dbReference>
<feature type="transmembrane region" description="Helical" evidence="1">
    <location>
        <begin position="878"/>
        <end position="898"/>
    </location>
</feature>
<evidence type="ECO:0000256" key="1">
    <source>
        <dbReference type="SAM" id="Phobius"/>
    </source>
</evidence>
<dbReference type="PANTHER" id="PTHR32063">
    <property type="match status" value="1"/>
</dbReference>
<feature type="transmembrane region" description="Helical" evidence="1">
    <location>
        <begin position="951"/>
        <end position="971"/>
    </location>
</feature>
<dbReference type="STRING" id="1817813.A2008_06555"/>
<keyword evidence="1" id="KW-0472">Membrane</keyword>